<keyword evidence="4 10" id="KW-0371">Homeobox</keyword>
<dbReference type="GO" id="GO:0000977">
    <property type="term" value="F:RNA polymerase II transcription regulatory region sequence-specific DNA binding"/>
    <property type="evidence" value="ECO:0007669"/>
    <property type="project" value="TreeGrafter"/>
</dbReference>
<dbReference type="GO" id="GO:0005634">
    <property type="term" value="C:nucleus"/>
    <property type="evidence" value="ECO:0007669"/>
    <property type="project" value="UniProtKB-SubCell"/>
</dbReference>
<evidence type="ECO:0000256" key="4">
    <source>
        <dbReference type="ARBA" id="ARBA00023155"/>
    </source>
</evidence>
<keyword evidence="7 10" id="KW-0539">Nucleus</keyword>
<proteinExistence type="predicted"/>
<evidence type="ECO:0000256" key="3">
    <source>
        <dbReference type="ARBA" id="ARBA00023125"/>
    </source>
</evidence>
<dbReference type="CDD" id="cd00086">
    <property type="entry name" value="homeodomain"/>
    <property type="match status" value="1"/>
</dbReference>
<dbReference type="EMBL" id="KV932087">
    <property type="protein sequence ID" value="PIO32379.1"/>
    <property type="molecule type" value="Genomic_DNA"/>
</dbReference>
<keyword evidence="15" id="KW-1185">Reference proteome</keyword>
<evidence type="ECO:0000313" key="14">
    <source>
        <dbReference type="EMBL" id="PIO32379.1"/>
    </source>
</evidence>
<dbReference type="AlphaFoldDB" id="A0A2G9RWV9"/>
<dbReference type="InterPro" id="IPR009057">
    <property type="entry name" value="Homeodomain-like_sf"/>
</dbReference>
<dbReference type="SUPFAM" id="SSF46689">
    <property type="entry name" value="Homeodomain-like"/>
    <property type="match status" value="1"/>
</dbReference>
<dbReference type="PANTHER" id="PTHR24329">
    <property type="entry name" value="HOMEOBOX PROTEIN ARISTALESS"/>
    <property type="match status" value="1"/>
</dbReference>
<feature type="compositionally biased region" description="Basic and acidic residues" evidence="12">
    <location>
        <begin position="104"/>
        <end position="123"/>
    </location>
</feature>
<evidence type="ECO:0000256" key="1">
    <source>
        <dbReference type="ARBA" id="ARBA00004123"/>
    </source>
</evidence>
<dbReference type="PROSITE" id="PS50071">
    <property type="entry name" value="HOMEOBOX_2"/>
    <property type="match status" value="1"/>
</dbReference>
<evidence type="ECO:0000313" key="15">
    <source>
        <dbReference type="Proteomes" id="UP000228934"/>
    </source>
</evidence>
<evidence type="ECO:0000256" key="5">
    <source>
        <dbReference type="ARBA" id="ARBA00023159"/>
    </source>
</evidence>
<organism evidence="14 15">
    <name type="scientific">Aquarana catesbeiana</name>
    <name type="common">American bullfrog</name>
    <name type="synonym">Rana catesbeiana</name>
    <dbReference type="NCBI Taxonomy" id="8400"/>
    <lineage>
        <taxon>Eukaryota</taxon>
        <taxon>Metazoa</taxon>
        <taxon>Chordata</taxon>
        <taxon>Craniata</taxon>
        <taxon>Vertebrata</taxon>
        <taxon>Euteleostomi</taxon>
        <taxon>Amphibia</taxon>
        <taxon>Batrachia</taxon>
        <taxon>Anura</taxon>
        <taxon>Neobatrachia</taxon>
        <taxon>Ranoidea</taxon>
        <taxon>Ranidae</taxon>
        <taxon>Aquarana</taxon>
    </lineage>
</organism>
<accession>A0A2G9RWV9</accession>
<evidence type="ECO:0000256" key="12">
    <source>
        <dbReference type="SAM" id="MobiDB-lite"/>
    </source>
</evidence>
<sequence length="303" mass="34837">MMDLSAFSDCKKRPKPFLSHSIEEILKPWCQHTSEENGSMEHRNHFCQDLQDVTANSLPCIWTVGRILSALPYRDSNADNGMGLKNENCPRSLSRCLESDVKPLKSDLDKSGSESISDSHEEGEISDAEGNSPPYSCKNKKRVRTTFSIEQVQELERIFHVTHYPDVQMRDKLAAKIKLPETRVQIWFQNRRAKWRKYEKLGNFGGLQHLTTADMIPAPTTGIMDYSLQRTPGTELQPTYYLPFHRYPASIMIPGLMTLTSHQIFSSQDKTLSLLHPISPETRLEHQLGHSNINQERYYYHKS</sequence>
<evidence type="ECO:0000256" key="10">
    <source>
        <dbReference type="PROSITE-ProRule" id="PRU00108"/>
    </source>
</evidence>
<dbReference type="OrthoDB" id="6159439at2759"/>
<name>A0A2G9RWV9_AQUCT</name>
<evidence type="ECO:0000259" key="13">
    <source>
        <dbReference type="PROSITE" id="PS50071"/>
    </source>
</evidence>
<dbReference type="Pfam" id="PF00046">
    <property type="entry name" value="Homeodomain"/>
    <property type="match status" value="1"/>
</dbReference>
<dbReference type="InterPro" id="IPR001356">
    <property type="entry name" value="HD"/>
</dbReference>
<evidence type="ECO:0000256" key="7">
    <source>
        <dbReference type="ARBA" id="ARBA00023242"/>
    </source>
</evidence>
<evidence type="ECO:0000256" key="2">
    <source>
        <dbReference type="ARBA" id="ARBA00023015"/>
    </source>
</evidence>
<keyword evidence="2" id="KW-0805">Transcription regulation</keyword>
<keyword evidence="6" id="KW-0804">Transcription</keyword>
<dbReference type="Proteomes" id="UP000228934">
    <property type="component" value="Unassembled WGS sequence"/>
</dbReference>
<feature type="domain" description="Homeobox" evidence="13">
    <location>
        <begin position="138"/>
        <end position="198"/>
    </location>
</feature>
<dbReference type="PANTHER" id="PTHR24329:SF362">
    <property type="entry name" value="INTESTINE-SPECIFIC HOMEOBOX"/>
    <property type="match status" value="1"/>
</dbReference>
<dbReference type="InterPro" id="IPR017970">
    <property type="entry name" value="Homeobox_CS"/>
</dbReference>
<evidence type="ECO:0000256" key="9">
    <source>
        <dbReference type="ARBA" id="ARBA00067428"/>
    </source>
</evidence>
<evidence type="ECO:0000256" key="11">
    <source>
        <dbReference type="RuleBase" id="RU000682"/>
    </source>
</evidence>
<gene>
    <name evidence="14" type="ORF">AB205_0090530</name>
</gene>
<evidence type="ECO:0000256" key="8">
    <source>
        <dbReference type="ARBA" id="ARBA00055445"/>
    </source>
</evidence>
<dbReference type="GO" id="GO:0000981">
    <property type="term" value="F:DNA-binding transcription factor activity, RNA polymerase II-specific"/>
    <property type="evidence" value="ECO:0007669"/>
    <property type="project" value="InterPro"/>
</dbReference>
<dbReference type="FunFam" id="1.10.10.60:FF:000369">
    <property type="entry name" value="Intestine specific homeobox"/>
    <property type="match status" value="1"/>
</dbReference>
<dbReference type="Gene3D" id="1.10.10.60">
    <property type="entry name" value="Homeodomain-like"/>
    <property type="match status" value="1"/>
</dbReference>
<feature type="region of interest" description="Disordered" evidence="12">
    <location>
        <begin position="104"/>
        <end position="139"/>
    </location>
</feature>
<protein>
    <recommendedName>
        <fullName evidence="9">Intestine-specific homeobox</fullName>
    </recommendedName>
</protein>
<dbReference type="PROSITE" id="PS00027">
    <property type="entry name" value="HOMEOBOX_1"/>
    <property type="match status" value="1"/>
</dbReference>
<comment type="function">
    <text evidence="8">Transcription factor that regulates gene expression in intestine. May participate in vitamin A metabolism most likely by regulating BCO1 expression in the intestine.</text>
</comment>
<dbReference type="SMART" id="SM00389">
    <property type="entry name" value="HOX"/>
    <property type="match status" value="1"/>
</dbReference>
<comment type="subcellular location">
    <subcellularLocation>
        <location evidence="1 10 11">Nucleus</location>
    </subcellularLocation>
</comment>
<feature type="DNA-binding region" description="Homeobox" evidence="10">
    <location>
        <begin position="140"/>
        <end position="199"/>
    </location>
</feature>
<keyword evidence="5" id="KW-0010">Activator</keyword>
<dbReference type="InterPro" id="IPR050649">
    <property type="entry name" value="Paired_Homeobox_TFs"/>
</dbReference>
<evidence type="ECO:0000256" key="6">
    <source>
        <dbReference type="ARBA" id="ARBA00023163"/>
    </source>
</evidence>
<keyword evidence="3 10" id="KW-0238">DNA-binding</keyword>
<reference evidence="15" key="1">
    <citation type="journal article" date="2017" name="Nat. Commun.">
        <title>The North American bullfrog draft genome provides insight into hormonal regulation of long noncoding RNA.</title>
        <authorList>
            <person name="Hammond S.A."/>
            <person name="Warren R.L."/>
            <person name="Vandervalk B.P."/>
            <person name="Kucuk E."/>
            <person name="Khan H."/>
            <person name="Gibb E.A."/>
            <person name="Pandoh P."/>
            <person name="Kirk H."/>
            <person name="Zhao Y."/>
            <person name="Jones M."/>
            <person name="Mungall A.J."/>
            <person name="Coope R."/>
            <person name="Pleasance S."/>
            <person name="Moore R.A."/>
            <person name="Holt R.A."/>
            <person name="Round J.M."/>
            <person name="Ohora S."/>
            <person name="Walle B.V."/>
            <person name="Veldhoen N."/>
            <person name="Helbing C.C."/>
            <person name="Birol I."/>
        </authorList>
    </citation>
    <scope>NUCLEOTIDE SEQUENCE [LARGE SCALE GENOMIC DNA]</scope>
</reference>